<evidence type="ECO:0000313" key="1">
    <source>
        <dbReference type="EMBL" id="KFB66197.1"/>
    </source>
</evidence>
<evidence type="ECO:0000313" key="2">
    <source>
        <dbReference type="Proteomes" id="UP000019812"/>
    </source>
</evidence>
<accession>A0A084XUQ3</accession>
<dbReference type="AlphaFoldDB" id="A0A084XUQ3"/>
<dbReference type="EMBL" id="JDSS02000049">
    <property type="protein sequence ID" value="KFB66197.1"/>
    <property type="molecule type" value="Genomic_DNA"/>
</dbReference>
<evidence type="ECO:0008006" key="3">
    <source>
        <dbReference type="Google" id="ProtNLM"/>
    </source>
</evidence>
<dbReference type="RefSeq" id="WP_034930874.1">
    <property type="nucleotide sequence ID" value="NZ_JDSS02000049.1"/>
</dbReference>
<proteinExistence type="predicted"/>
<protein>
    <recommendedName>
        <fullName evidence="3">Phage tail assembly chaperone</fullName>
    </recommendedName>
</protein>
<gene>
    <name evidence="1" type="ORF">CAPSK01_004566</name>
</gene>
<dbReference type="Proteomes" id="UP000019812">
    <property type="component" value="Unassembled WGS sequence"/>
</dbReference>
<comment type="caution">
    <text evidence="1">The sequence shown here is derived from an EMBL/GenBank/DDBJ whole genome shotgun (WGS) entry which is preliminary data.</text>
</comment>
<reference evidence="1 2" key="1">
    <citation type="submission" date="2014-07" db="EMBL/GenBank/DDBJ databases">
        <title>Expanding our view of genomic diversity in Candidatus Accumulibacter clades.</title>
        <authorList>
            <person name="Skennerton C.T."/>
            <person name="Barr J.J."/>
            <person name="Slater F.R."/>
            <person name="Bond P.L."/>
            <person name="Tyson G.W."/>
        </authorList>
    </citation>
    <scope>NUCLEOTIDE SEQUENCE [LARGE SCALE GENOMIC DNA]</scope>
    <source>
        <strain evidence="2">SK-01</strain>
    </source>
</reference>
<name>A0A084XUQ3_9PROT</name>
<sequence>MSFRLKVGKTIDTDVEFDLREGDAYSAHKVGLVLRRFDATQFDALMQRARDGAVDDFALLGEMIVAWRQDLVVDDADQPVAYSAEALECLCGVLGVRRLLAEKAIAAQLEGVRSAAADKQGN</sequence>
<dbReference type="STRING" id="1457154.CAPSK01_004566"/>
<organism evidence="1 2">
    <name type="scientific">Candidatus Accumulibacter vicinus</name>
    <dbReference type="NCBI Taxonomy" id="2954382"/>
    <lineage>
        <taxon>Bacteria</taxon>
        <taxon>Pseudomonadati</taxon>
        <taxon>Pseudomonadota</taxon>
        <taxon>Betaproteobacteria</taxon>
        <taxon>Candidatus Accumulibacter</taxon>
    </lineage>
</organism>